<evidence type="ECO:0000313" key="2">
    <source>
        <dbReference type="Proteomes" id="UP000825598"/>
    </source>
</evidence>
<geneLocation type="plasmid" evidence="1 2">
    <name>unnamed1</name>
</geneLocation>
<reference evidence="1" key="1">
    <citation type="submission" date="2021-07" db="EMBL/GenBank/DDBJ databases">
        <title>Complete Genome Sequences of Mycobacterium farcinogenes Isolated from Clinical Specimens from Patients in Thailand.</title>
        <authorList>
            <person name="Sodsai P."/>
        </authorList>
    </citation>
    <scope>NUCLEOTIDE SEQUENCE</scope>
    <source>
        <strain evidence="1">BKK/CU-MFGFA-001</strain>
    </source>
</reference>
<dbReference type="EMBL" id="CP081674">
    <property type="protein sequence ID" value="QZH69465.1"/>
    <property type="molecule type" value="Genomic_DNA"/>
</dbReference>
<sequence>MAAPAPIELPAGSVLETRENRENGAWVDVWQVPHAGPNALTADDVLEYLQAKLPGGRPYETPSSHLEWCRGGKNYWSWESPSRTGPTNTPDAIDRLLVQVIAGHYVEIQRDAFERFDCNEDGQPG</sequence>
<name>A0ACD1FR48_MYCFR</name>
<accession>A0ACD1FR48</accession>
<protein>
    <submittedName>
        <fullName evidence="1">Uncharacterized protein</fullName>
    </submittedName>
</protein>
<gene>
    <name evidence="1" type="ORF">K6L26_30500</name>
</gene>
<keyword evidence="1" id="KW-0614">Plasmid</keyword>
<organism evidence="1 2">
    <name type="scientific">Mycolicibacterium farcinogenes</name>
    <name type="common">Mycobacterium farcinogenes</name>
    <dbReference type="NCBI Taxonomy" id="1802"/>
    <lineage>
        <taxon>Bacteria</taxon>
        <taxon>Bacillati</taxon>
        <taxon>Actinomycetota</taxon>
        <taxon>Actinomycetes</taxon>
        <taxon>Mycobacteriales</taxon>
        <taxon>Mycobacteriaceae</taxon>
        <taxon>Mycolicibacterium</taxon>
    </lineage>
</organism>
<dbReference type="Proteomes" id="UP000825598">
    <property type="component" value="Plasmid unnamed1"/>
</dbReference>
<keyword evidence="2" id="KW-1185">Reference proteome</keyword>
<proteinExistence type="predicted"/>
<evidence type="ECO:0000313" key="1">
    <source>
        <dbReference type="EMBL" id="QZH69465.1"/>
    </source>
</evidence>